<name>A0A5A7UI40_CUCMM</name>
<evidence type="ECO:0000313" key="1">
    <source>
        <dbReference type="EMBL" id="KAA0055492.1"/>
    </source>
</evidence>
<reference evidence="3 4" key="1">
    <citation type="submission" date="2019-08" db="EMBL/GenBank/DDBJ databases">
        <title>Draft genome sequences of two oriental melons (Cucumis melo L. var makuwa).</title>
        <authorList>
            <person name="Kwon S.-Y."/>
        </authorList>
    </citation>
    <scope>NUCLEOTIDE SEQUENCE [LARGE SCALE GENOMIC DNA]</scope>
    <source>
        <strain evidence="4">cv. Chang Bougi</strain>
        <strain evidence="3">cv. SW 3</strain>
        <tissue evidence="1">Leaf</tissue>
    </source>
</reference>
<dbReference type="Proteomes" id="UP000321947">
    <property type="component" value="Unassembled WGS sequence"/>
</dbReference>
<organism evidence="1 3">
    <name type="scientific">Cucumis melo var. makuwa</name>
    <name type="common">Oriental melon</name>
    <dbReference type="NCBI Taxonomy" id="1194695"/>
    <lineage>
        <taxon>Eukaryota</taxon>
        <taxon>Viridiplantae</taxon>
        <taxon>Streptophyta</taxon>
        <taxon>Embryophyta</taxon>
        <taxon>Tracheophyta</taxon>
        <taxon>Spermatophyta</taxon>
        <taxon>Magnoliopsida</taxon>
        <taxon>eudicotyledons</taxon>
        <taxon>Gunneridae</taxon>
        <taxon>Pentapetalae</taxon>
        <taxon>rosids</taxon>
        <taxon>fabids</taxon>
        <taxon>Cucurbitales</taxon>
        <taxon>Cucurbitaceae</taxon>
        <taxon>Benincaseae</taxon>
        <taxon>Cucumis</taxon>
    </lineage>
</organism>
<dbReference type="EMBL" id="SSTE01008534">
    <property type="protein sequence ID" value="KAA0055492.1"/>
    <property type="molecule type" value="Genomic_DNA"/>
</dbReference>
<evidence type="ECO:0000313" key="3">
    <source>
        <dbReference type="Proteomes" id="UP000321393"/>
    </source>
</evidence>
<sequence>MESEMITLAIASEEASWLRSLLSEIPTWERFTFVDVEVKAASYEILGKFSRASTKLGYMCEALKHKHLRTSLEGRCVFNATRGKVRNQELLYNILMIVSITKRDEGTLDAQQRRGK</sequence>
<proteinExistence type="predicted"/>
<gene>
    <name evidence="2" type="ORF">E5676_scaffold314G00680</name>
    <name evidence="1" type="ORF">E6C27_scaffold221G00710</name>
</gene>
<dbReference type="EMBL" id="SSTD01012116">
    <property type="protein sequence ID" value="TYK08972.1"/>
    <property type="molecule type" value="Genomic_DNA"/>
</dbReference>
<evidence type="ECO:0000313" key="2">
    <source>
        <dbReference type="EMBL" id="TYK08972.1"/>
    </source>
</evidence>
<dbReference type="AlphaFoldDB" id="A0A5A7UI40"/>
<evidence type="ECO:0000313" key="4">
    <source>
        <dbReference type="Proteomes" id="UP000321947"/>
    </source>
</evidence>
<accession>A0A5A7UI40</accession>
<dbReference type="Proteomes" id="UP000321393">
    <property type="component" value="Unassembled WGS sequence"/>
</dbReference>
<protein>
    <submittedName>
        <fullName evidence="1">Uncharacterized protein</fullName>
    </submittedName>
</protein>
<comment type="caution">
    <text evidence="1">The sequence shown here is derived from an EMBL/GenBank/DDBJ whole genome shotgun (WGS) entry which is preliminary data.</text>
</comment>